<gene>
    <name evidence="1" type="ORF">Tci_921012</name>
</gene>
<organism evidence="1">
    <name type="scientific">Tanacetum cinerariifolium</name>
    <name type="common">Dalmatian daisy</name>
    <name type="synonym">Chrysanthemum cinerariifolium</name>
    <dbReference type="NCBI Taxonomy" id="118510"/>
    <lineage>
        <taxon>Eukaryota</taxon>
        <taxon>Viridiplantae</taxon>
        <taxon>Streptophyta</taxon>
        <taxon>Embryophyta</taxon>
        <taxon>Tracheophyta</taxon>
        <taxon>Spermatophyta</taxon>
        <taxon>Magnoliopsida</taxon>
        <taxon>eudicotyledons</taxon>
        <taxon>Gunneridae</taxon>
        <taxon>Pentapetalae</taxon>
        <taxon>asterids</taxon>
        <taxon>campanulids</taxon>
        <taxon>Asterales</taxon>
        <taxon>Asteraceae</taxon>
        <taxon>Asteroideae</taxon>
        <taxon>Anthemideae</taxon>
        <taxon>Anthemidinae</taxon>
        <taxon>Tanacetum</taxon>
    </lineage>
</organism>
<proteinExistence type="predicted"/>
<reference evidence="1" key="1">
    <citation type="journal article" date="2019" name="Sci. Rep.">
        <title>Draft genome of Tanacetum cinerariifolium, the natural source of mosquito coil.</title>
        <authorList>
            <person name="Yamashiro T."/>
            <person name="Shiraishi A."/>
            <person name="Satake H."/>
            <person name="Nakayama K."/>
        </authorList>
    </citation>
    <scope>NUCLEOTIDE SEQUENCE</scope>
</reference>
<dbReference type="AlphaFoldDB" id="A0A699WPD9"/>
<sequence>GRRERGEGCEAQATDVYLFGCISHLHRDPPLGKGACAAEIQCSWVVGGHALDLLAVSAPRLLLSSFPSPLPKAQLPFSLIKSPRSRRARSGDKERVVCR</sequence>
<name>A0A699WPD9_TANCI</name>
<comment type="caution">
    <text evidence="1">The sequence shown here is derived from an EMBL/GenBank/DDBJ whole genome shotgun (WGS) entry which is preliminary data.</text>
</comment>
<accession>A0A699WPD9</accession>
<feature type="non-terminal residue" evidence="1">
    <location>
        <position position="1"/>
    </location>
</feature>
<dbReference type="EMBL" id="BKCJ011734752">
    <property type="protein sequence ID" value="GFD49043.1"/>
    <property type="molecule type" value="Genomic_DNA"/>
</dbReference>
<evidence type="ECO:0000313" key="1">
    <source>
        <dbReference type="EMBL" id="GFD49043.1"/>
    </source>
</evidence>
<protein>
    <submittedName>
        <fullName evidence="1">Uncharacterized protein</fullName>
    </submittedName>
</protein>